<dbReference type="CDD" id="cd01740">
    <property type="entry name" value="GATase1_FGAR_AT"/>
    <property type="match status" value="1"/>
</dbReference>
<dbReference type="OrthoDB" id="9804441at2"/>
<dbReference type="GO" id="GO:0004642">
    <property type="term" value="F:phosphoribosylformylglycinamidine synthase activity"/>
    <property type="evidence" value="ECO:0007669"/>
    <property type="project" value="TreeGrafter"/>
</dbReference>
<evidence type="ECO:0000256" key="3">
    <source>
        <dbReference type="ARBA" id="ARBA00022741"/>
    </source>
</evidence>
<evidence type="ECO:0000313" key="9">
    <source>
        <dbReference type="EMBL" id="KIS24392.1"/>
    </source>
</evidence>
<dbReference type="Pfam" id="PF18072">
    <property type="entry name" value="FGAR-AT_linker"/>
    <property type="match status" value="1"/>
</dbReference>
<dbReference type="PANTHER" id="PTHR10099:SF1">
    <property type="entry name" value="PHOSPHORIBOSYLFORMYLGLYCINAMIDINE SYNTHASE"/>
    <property type="match status" value="1"/>
</dbReference>
<accession>A0A0D1BX08</accession>
<dbReference type="HOGENOM" id="CLU_003100_2_0_9"/>
<keyword evidence="6" id="KW-0460">Magnesium</keyword>
<evidence type="ECO:0000256" key="5">
    <source>
        <dbReference type="ARBA" id="ARBA00022840"/>
    </source>
</evidence>
<evidence type="ECO:0000259" key="8">
    <source>
        <dbReference type="Pfam" id="PF18072"/>
    </source>
</evidence>
<dbReference type="GO" id="GO:0005524">
    <property type="term" value="F:ATP binding"/>
    <property type="evidence" value="ECO:0007669"/>
    <property type="project" value="UniProtKB-KW"/>
</dbReference>
<dbReference type="Gene3D" id="3.90.650.10">
    <property type="entry name" value="PurM-like C-terminal domain"/>
    <property type="match status" value="2"/>
</dbReference>
<dbReference type="FunFam" id="3.30.1330.10:FF:000019">
    <property type="entry name" value="Phosphoribosylformylglycinamidine synthase"/>
    <property type="match status" value="1"/>
</dbReference>
<evidence type="ECO:0000256" key="1">
    <source>
        <dbReference type="ARBA" id="ARBA00022598"/>
    </source>
</evidence>
<keyword evidence="3" id="KW-0547">Nucleotide-binding</keyword>
<organism evidence="9 10">
    <name type="scientific">Clostridium botulinum B2 450</name>
    <dbReference type="NCBI Taxonomy" id="1379739"/>
    <lineage>
        <taxon>Bacteria</taxon>
        <taxon>Bacillati</taxon>
        <taxon>Bacillota</taxon>
        <taxon>Clostridia</taxon>
        <taxon>Eubacteriales</taxon>
        <taxon>Clostridiaceae</taxon>
        <taxon>Clostridium</taxon>
    </lineage>
</organism>
<dbReference type="PATRIC" id="fig|1379739.3.peg.2923"/>
<dbReference type="SMART" id="SM01211">
    <property type="entry name" value="GATase_5"/>
    <property type="match status" value="1"/>
</dbReference>
<gene>
    <name evidence="9" type="ORF">N495_12695</name>
</gene>
<dbReference type="EMBL" id="JXSU01000007">
    <property type="protein sequence ID" value="KIS24392.1"/>
    <property type="molecule type" value="Genomic_DNA"/>
</dbReference>
<dbReference type="Proteomes" id="UP000032250">
    <property type="component" value="Unassembled WGS sequence"/>
</dbReference>
<dbReference type="Pfam" id="PF13507">
    <property type="entry name" value="GATase_5"/>
    <property type="match status" value="1"/>
</dbReference>
<dbReference type="FunFam" id="3.30.1330.10:FF:000013">
    <property type="entry name" value="Phosphoribosylformylglycinamidine synthase"/>
    <property type="match status" value="1"/>
</dbReference>
<dbReference type="Gene3D" id="3.30.1330.10">
    <property type="entry name" value="PurM-like, N-terminal domain"/>
    <property type="match status" value="2"/>
</dbReference>
<keyword evidence="4" id="KW-0658">Purine biosynthesis</keyword>
<dbReference type="InterPro" id="IPR041609">
    <property type="entry name" value="PurL_linker"/>
</dbReference>
<dbReference type="GO" id="GO:0006164">
    <property type="term" value="P:purine nucleotide biosynthetic process"/>
    <property type="evidence" value="ECO:0007669"/>
    <property type="project" value="UniProtKB-KW"/>
</dbReference>
<evidence type="ECO:0000259" key="7">
    <source>
        <dbReference type="Pfam" id="PF02769"/>
    </source>
</evidence>
<dbReference type="Pfam" id="PF02769">
    <property type="entry name" value="AIRS_C"/>
    <property type="match status" value="1"/>
</dbReference>
<protein>
    <submittedName>
        <fullName evidence="9">Phosphoribosylformylglycinamidine synthase</fullName>
    </submittedName>
</protein>
<dbReference type="RefSeq" id="WP_003484611.1">
    <property type="nucleotide sequence ID" value="NZ_JXSU01000007.1"/>
</dbReference>
<proteinExistence type="predicted"/>
<dbReference type="GO" id="GO:0005737">
    <property type="term" value="C:cytoplasm"/>
    <property type="evidence" value="ECO:0007669"/>
    <property type="project" value="TreeGrafter"/>
</dbReference>
<evidence type="ECO:0000256" key="2">
    <source>
        <dbReference type="ARBA" id="ARBA00022723"/>
    </source>
</evidence>
<keyword evidence="2" id="KW-0479">Metal-binding</keyword>
<dbReference type="InterPro" id="IPR010918">
    <property type="entry name" value="PurM-like_C_dom"/>
</dbReference>
<dbReference type="PANTHER" id="PTHR10099">
    <property type="entry name" value="PHOSPHORIBOSYLFORMYLGLYCINAMIDINE SYNTHASE"/>
    <property type="match status" value="1"/>
</dbReference>
<dbReference type="InterPro" id="IPR036921">
    <property type="entry name" value="PurM-like_N_sf"/>
</dbReference>
<reference evidence="9 10" key="1">
    <citation type="submission" date="2014-06" db="EMBL/GenBank/DDBJ databases">
        <title>Genome characterization of distinct group I Clostridium botulinum lineages.</title>
        <authorList>
            <person name="Giordani F."/>
            <person name="Anselmo A."/>
            <person name="Fillo S."/>
            <person name="Palozzi A.M."/>
            <person name="Fortunato A."/>
            <person name="Gentile B."/>
            <person name="Ciammaruconi A."/>
            <person name="Anniballi F."/>
            <person name="De Medici D."/>
            <person name="Lista F."/>
        </authorList>
    </citation>
    <scope>NUCLEOTIDE SEQUENCE [LARGE SCALE GENOMIC DNA]</scope>
    <source>
        <strain evidence="9 10">B2 450</strain>
    </source>
</reference>
<dbReference type="AlphaFoldDB" id="A0A0D1BX08"/>
<dbReference type="GO" id="GO:0046872">
    <property type="term" value="F:metal ion binding"/>
    <property type="evidence" value="ECO:0007669"/>
    <property type="project" value="UniProtKB-KW"/>
</dbReference>
<evidence type="ECO:0000256" key="6">
    <source>
        <dbReference type="ARBA" id="ARBA00022842"/>
    </source>
</evidence>
<name>A0A0D1BX08_CLOBO</name>
<dbReference type="FunFam" id="3.90.650.10:FF:000020">
    <property type="entry name" value="Phosphoribosylformylglycinamidine synthase"/>
    <property type="match status" value="1"/>
</dbReference>
<dbReference type="InterPro" id="IPR036676">
    <property type="entry name" value="PurM-like_C_sf"/>
</dbReference>
<dbReference type="PROSITE" id="PS51273">
    <property type="entry name" value="GATASE_TYPE_1"/>
    <property type="match status" value="1"/>
</dbReference>
<sequence length="1253" mass="140558">MGNEIKTLFVEKKPQFRVESKKILDNFKLSLNMKNIKDVRILNKYNISGISDEEYNLAKYTIFSEKTVDELYEEKFSYDSEDKIFSVEYLPGQYDQRADSAAQCIEILTQKQGAIVKYSKVFVIKGNITKEELEKIKEYCINKVDSREAQLEKPNSLVDVQLEVQSVEVLDGFIDLSEKELKEFLQDRNLAMTFEDLKFCREYFKNEEKRNPTITEIKVIDTYWSDHCRHTTFMTEIEDIKIEEGLYSNAIKETYEEYKNIKGFVHAKEKATCLMDIATIAAKELRKKGLMEDLDVSPEINACSIVVDAEIDGKTEKWLVMFKNETHNHPTEIEPFGGAATCVGGAIRDPLSGRVYVYQAMRVTGSADPRKNIEDTLEGKLPQKKITTEAAHGYSSYGNQIGLATGQVSEIYDKGYMAKRMEIGAVIGAAPMENVIRKEPKPSDIVILLGGRTGRDGIGGATGSSKKHTESSIENCGSEVQKGNAPTERKIQRLFRNKEVSTMIKRCNDFGAGGVSVAIGELTEGLYIDLNKVPKKYEGLDGTELAISESQERMAVVISKEDRERFIKFSEEENLEATVVAEVKQEKRLKMLWKDNIIVDLDREFLNTNGVVQKTKAYINTPEKESYFQKIVIGSKENIKDKWIENIKDLNVCSQKGLVEMFDSTVGAGTVIMPLGGKYQKTPQEGMAAKLPVLEGDTTTATVMTYGFNPKISKWSPFHGAMYAVIESVTKAVAMGIDYKKIRLTFQEYFEKLENKEEKWGKPLASLLGALKAQREFSIAAIGGKDSMSGTFKDMNVPPTLVSFAVGVTNVNRIISSEFKEVGSVILYIKAKRNKEEIPDFNILKENYEKVYEAIGTGNVLAASTIKFGGISEAISKMCFGNNIGAKLKNLEKEELFSRDYGSIILEVNKNFDLNLLKEIDYKIIGDTTERASIEILEEEILLDQCYKEFESTLENVFVSKVEKEYKKDLDIPLYKKKNKKSPSIKVPKPKILIPVFPGTNCEYDSKRAFEKAGGEVELVVFNNMSSDNIKESIDNLSSKIKQSNIIMLPGGFSAGDEPEGSGKFIATIFRNEKIKDSVMEFLKVKDGLMLGICNGFQALIKLGLVPFGEIRDIDESCPTLTYNDIGRHQSKIAYTKVVSNLSPWFNNVEVGDIHAIPISHGEGKFYAKDNVMKKLIDNGQIVTQYVDVNGNVTSDIKYNPNGSVFGVEGICSPDGRILGKMAHSERIGYGTLKNVSGNKDQKIFDAGIKYFK</sequence>
<evidence type="ECO:0000313" key="10">
    <source>
        <dbReference type="Proteomes" id="UP000032250"/>
    </source>
</evidence>
<dbReference type="Gene3D" id="3.40.50.880">
    <property type="match status" value="1"/>
</dbReference>
<feature type="domain" description="PurM-like C-terminal" evidence="7">
    <location>
        <begin position="441"/>
        <end position="593"/>
    </location>
</feature>
<dbReference type="InterPro" id="IPR010141">
    <property type="entry name" value="FGAM_synthase"/>
</dbReference>
<dbReference type="InterPro" id="IPR029062">
    <property type="entry name" value="Class_I_gatase-like"/>
</dbReference>
<dbReference type="SUPFAM" id="SSF55326">
    <property type="entry name" value="PurM N-terminal domain-like"/>
    <property type="match status" value="2"/>
</dbReference>
<dbReference type="CDD" id="cd02203">
    <property type="entry name" value="PurL_repeat1"/>
    <property type="match status" value="1"/>
</dbReference>
<evidence type="ECO:0000256" key="4">
    <source>
        <dbReference type="ARBA" id="ARBA00022755"/>
    </source>
</evidence>
<comment type="caution">
    <text evidence="9">The sequence shown here is derived from an EMBL/GenBank/DDBJ whole genome shotgun (WGS) entry which is preliminary data.</text>
</comment>
<dbReference type="CDD" id="cd02204">
    <property type="entry name" value="PurL_repeat2"/>
    <property type="match status" value="1"/>
</dbReference>
<dbReference type="SUPFAM" id="SSF52317">
    <property type="entry name" value="Class I glutamine amidotransferase-like"/>
    <property type="match status" value="1"/>
</dbReference>
<dbReference type="FunFam" id="3.40.50.880:FF:000070">
    <property type="entry name" value="Phosphoribosylformylglycinamidine synthase"/>
    <property type="match status" value="1"/>
</dbReference>
<keyword evidence="5" id="KW-0067">ATP-binding</keyword>
<dbReference type="NCBIfam" id="TIGR01857">
    <property type="entry name" value="FGAM-synthase"/>
    <property type="match status" value="1"/>
</dbReference>
<dbReference type="SUPFAM" id="SSF56042">
    <property type="entry name" value="PurM C-terminal domain-like"/>
    <property type="match status" value="2"/>
</dbReference>
<keyword evidence="1" id="KW-0436">Ligase</keyword>
<feature type="domain" description="Phosphoribosylformylglycinamidine synthase linker" evidence="8">
    <location>
        <begin position="181"/>
        <end position="230"/>
    </location>
</feature>